<keyword evidence="1" id="KW-0472">Membrane</keyword>
<protein>
    <submittedName>
        <fullName evidence="2">Predicted protein</fullName>
    </submittedName>
</protein>
<dbReference type="InParanoid" id="B0D6U1"/>
<dbReference type="GeneID" id="6075599"/>
<dbReference type="AlphaFoldDB" id="B0D6U1"/>
<sequence>MLTHQPTTKKLPRPPELVITRPVDKRHRPASTLAWRPLEALTADHKDALDRGFKKLNDHVAFHEYLVLTPFLVPRKEDSIAQSMFLNEYAQAIMWRHSRRPALPMCYTTLPIAIFIPLNIPLLSPCTL</sequence>
<evidence type="ECO:0000313" key="2">
    <source>
        <dbReference type="EMBL" id="EDR09282.1"/>
    </source>
</evidence>
<dbReference type="KEGG" id="lbc:LACBIDRAFT_325964"/>
<dbReference type="Proteomes" id="UP000001194">
    <property type="component" value="Unassembled WGS sequence"/>
</dbReference>
<evidence type="ECO:0000313" key="3">
    <source>
        <dbReference type="Proteomes" id="UP000001194"/>
    </source>
</evidence>
<evidence type="ECO:0000256" key="1">
    <source>
        <dbReference type="SAM" id="Phobius"/>
    </source>
</evidence>
<name>B0D6U1_LACBS</name>
<organism evidence="3">
    <name type="scientific">Laccaria bicolor (strain S238N-H82 / ATCC MYA-4686)</name>
    <name type="common">Bicoloured deceiver</name>
    <name type="synonym">Laccaria laccata var. bicolor</name>
    <dbReference type="NCBI Taxonomy" id="486041"/>
    <lineage>
        <taxon>Eukaryota</taxon>
        <taxon>Fungi</taxon>
        <taxon>Dikarya</taxon>
        <taxon>Basidiomycota</taxon>
        <taxon>Agaricomycotina</taxon>
        <taxon>Agaricomycetes</taxon>
        <taxon>Agaricomycetidae</taxon>
        <taxon>Agaricales</taxon>
        <taxon>Agaricineae</taxon>
        <taxon>Hydnangiaceae</taxon>
        <taxon>Laccaria</taxon>
    </lineage>
</organism>
<keyword evidence="3" id="KW-1185">Reference proteome</keyword>
<gene>
    <name evidence="2" type="ORF">LACBIDRAFT_325964</name>
</gene>
<proteinExistence type="predicted"/>
<reference evidence="2 3" key="1">
    <citation type="journal article" date="2008" name="Nature">
        <title>The genome of Laccaria bicolor provides insights into mycorrhizal symbiosis.</title>
        <authorList>
            <person name="Martin F."/>
            <person name="Aerts A."/>
            <person name="Ahren D."/>
            <person name="Brun A."/>
            <person name="Danchin E.G.J."/>
            <person name="Duchaussoy F."/>
            <person name="Gibon J."/>
            <person name="Kohler A."/>
            <person name="Lindquist E."/>
            <person name="Pereda V."/>
            <person name="Salamov A."/>
            <person name="Shapiro H.J."/>
            <person name="Wuyts J."/>
            <person name="Blaudez D."/>
            <person name="Buee M."/>
            <person name="Brokstein P."/>
            <person name="Canbaeck B."/>
            <person name="Cohen D."/>
            <person name="Courty P.E."/>
            <person name="Coutinho P.M."/>
            <person name="Delaruelle C."/>
            <person name="Detter J.C."/>
            <person name="Deveau A."/>
            <person name="DiFazio S."/>
            <person name="Duplessis S."/>
            <person name="Fraissinet-Tachet L."/>
            <person name="Lucic E."/>
            <person name="Frey-Klett P."/>
            <person name="Fourrey C."/>
            <person name="Feussner I."/>
            <person name="Gay G."/>
            <person name="Grimwood J."/>
            <person name="Hoegger P.J."/>
            <person name="Jain P."/>
            <person name="Kilaru S."/>
            <person name="Labbe J."/>
            <person name="Lin Y.C."/>
            <person name="Legue V."/>
            <person name="Le Tacon F."/>
            <person name="Marmeisse R."/>
            <person name="Melayah D."/>
            <person name="Montanini B."/>
            <person name="Muratet M."/>
            <person name="Nehls U."/>
            <person name="Niculita-Hirzel H."/>
            <person name="Oudot-Le Secq M.P."/>
            <person name="Peter M."/>
            <person name="Quesneville H."/>
            <person name="Rajashekar B."/>
            <person name="Reich M."/>
            <person name="Rouhier N."/>
            <person name="Schmutz J."/>
            <person name="Yin T."/>
            <person name="Chalot M."/>
            <person name="Henrissat B."/>
            <person name="Kuees U."/>
            <person name="Lucas S."/>
            <person name="Van de Peer Y."/>
            <person name="Podila G.K."/>
            <person name="Polle A."/>
            <person name="Pukkila P.J."/>
            <person name="Richardson P.M."/>
            <person name="Rouze P."/>
            <person name="Sanders I.R."/>
            <person name="Stajich J.E."/>
            <person name="Tunlid A."/>
            <person name="Tuskan G."/>
            <person name="Grigoriev I.V."/>
        </authorList>
    </citation>
    <scope>NUCLEOTIDE SEQUENCE [LARGE SCALE GENOMIC DNA]</scope>
    <source>
        <strain evidence="3">S238N-H82 / ATCC MYA-4686</strain>
    </source>
</reference>
<dbReference type="RefSeq" id="XP_001879631.1">
    <property type="nucleotide sequence ID" value="XM_001879596.1"/>
</dbReference>
<accession>B0D6U1</accession>
<feature type="transmembrane region" description="Helical" evidence="1">
    <location>
        <begin position="102"/>
        <end position="123"/>
    </location>
</feature>
<dbReference type="HOGENOM" id="CLU_1959945_0_0_1"/>
<keyword evidence="1" id="KW-1133">Transmembrane helix</keyword>
<dbReference type="EMBL" id="DS547099">
    <property type="protein sequence ID" value="EDR09282.1"/>
    <property type="molecule type" value="Genomic_DNA"/>
</dbReference>
<keyword evidence="1" id="KW-0812">Transmembrane</keyword>